<evidence type="ECO:0000313" key="3">
    <source>
        <dbReference type="Proteomes" id="UP000541610"/>
    </source>
</evidence>
<sequence>MADTEQTPRRPRNRWQQGRFQAEDPSSRGEDPEDHDEEVPSEEGSSSRTSTVQEAFSPFDEGFQEATESGSSPSRPAVSAAGDSRSPEERLLLGPERPGHLIPSAKDRGRAPPPPKVSAKVVTPKFGPKFSPRPQGGGGSGRADEYQSRRGQPLSPIYETHARPKASSTSGPSVGWSSSLQGPSPRSFTSRSSRASTVVGTFRSLVAPGVLAGRQDEVSIEAVLLASGYGTHSCYDHVRSYTKAYTPRALADVICYKRFHDLALKSGVEFLTAMENLLEEMESYWGLDVALSTVVLVAHLCPNEVWGTKEASSKDVAGDGLASVRGHAARIRSAIDAFFACDTPARADHCIERVKEEGVAALREIPTNLSVSSTFDRLQSDDAETWTAAWLQLFTLVSLCLTKGQVESVSFSEAYRRWTDVRQGKDESIDSYLFREKQSYKFLRAVANACRCSIPSSHERAVSILRTTLPDYRKFFNAHVRRDRVDVNSLDYEAVVVWLRENERYSRRRLEWEESDVRQGSKESPNKAKVPGKPPPKEPKEPKEAKETPKDSPKDETKSGMVQGKKAASPGKPPDTRPSGSKPGGALVCDSCHKKGHKKSECGKLHPEKAPAWAREKKSPAGVALTSESPSSSVPHANDADQKATPGEKEASLLAFHSYEPSKPMVVLPGAVSGGKPGG</sequence>
<proteinExistence type="predicted"/>
<feature type="compositionally biased region" description="Polar residues" evidence="1">
    <location>
        <begin position="43"/>
        <end position="54"/>
    </location>
</feature>
<dbReference type="AlphaFoldDB" id="A0A7J6NI59"/>
<reference evidence="2 3" key="1">
    <citation type="submission" date="2020-04" db="EMBL/GenBank/DDBJ databases">
        <title>Perkinsus olseni comparative genomics.</title>
        <authorList>
            <person name="Bogema D.R."/>
        </authorList>
    </citation>
    <scope>NUCLEOTIDE SEQUENCE [LARGE SCALE GENOMIC DNA]</scope>
    <source>
        <strain evidence="2">00978-12</strain>
    </source>
</reference>
<evidence type="ECO:0000313" key="2">
    <source>
        <dbReference type="EMBL" id="KAF4683558.1"/>
    </source>
</evidence>
<feature type="compositionally biased region" description="Acidic residues" evidence="1">
    <location>
        <begin position="31"/>
        <end position="41"/>
    </location>
</feature>
<feature type="region of interest" description="Disordered" evidence="1">
    <location>
        <begin position="512"/>
        <end position="651"/>
    </location>
</feature>
<evidence type="ECO:0000256" key="1">
    <source>
        <dbReference type="SAM" id="MobiDB-lite"/>
    </source>
</evidence>
<feature type="compositionally biased region" description="Low complexity" evidence="1">
    <location>
        <begin position="167"/>
        <end position="193"/>
    </location>
</feature>
<comment type="caution">
    <text evidence="2">The sequence shown here is derived from an EMBL/GenBank/DDBJ whole genome shotgun (WGS) entry which is preliminary data.</text>
</comment>
<feature type="region of interest" description="Disordered" evidence="1">
    <location>
        <begin position="1"/>
        <end position="193"/>
    </location>
</feature>
<protein>
    <submittedName>
        <fullName evidence="2">Uncharacterized protein</fullName>
    </submittedName>
</protein>
<name>A0A7J6NI59_PEROL</name>
<feature type="compositionally biased region" description="Basic and acidic residues" evidence="1">
    <location>
        <begin position="512"/>
        <end position="526"/>
    </location>
</feature>
<feature type="compositionally biased region" description="Basic and acidic residues" evidence="1">
    <location>
        <begin position="21"/>
        <end position="30"/>
    </location>
</feature>
<organism evidence="2 3">
    <name type="scientific">Perkinsus olseni</name>
    <name type="common">Perkinsus atlanticus</name>
    <dbReference type="NCBI Taxonomy" id="32597"/>
    <lineage>
        <taxon>Eukaryota</taxon>
        <taxon>Sar</taxon>
        <taxon>Alveolata</taxon>
        <taxon>Perkinsozoa</taxon>
        <taxon>Perkinsea</taxon>
        <taxon>Perkinsida</taxon>
        <taxon>Perkinsidae</taxon>
        <taxon>Perkinsus</taxon>
    </lineage>
</organism>
<dbReference type="Proteomes" id="UP000541610">
    <property type="component" value="Unassembled WGS sequence"/>
</dbReference>
<accession>A0A7J6NI59</accession>
<feature type="compositionally biased region" description="Basic and acidic residues" evidence="1">
    <location>
        <begin position="535"/>
        <end position="558"/>
    </location>
</feature>
<feature type="compositionally biased region" description="Basic and acidic residues" evidence="1">
    <location>
        <begin position="638"/>
        <end position="651"/>
    </location>
</feature>
<feature type="compositionally biased region" description="Basic and acidic residues" evidence="1">
    <location>
        <begin position="599"/>
        <end position="619"/>
    </location>
</feature>
<gene>
    <name evidence="2" type="ORF">FOZ60_008916</name>
</gene>
<feature type="compositionally biased region" description="Polar residues" evidence="1">
    <location>
        <begin position="626"/>
        <end position="635"/>
    </location>
</feature>
<dbReference type="EMBL" id="JABANP010000359">
    <property type="protein sequence ID" value="KAF4683558.1"/>
    <property type="molecule type" value="Genomic_DNA"/>
</dbReference>
<dbReference type="OrthoDB" id="10686127at2759"/>